<proteinExistence type="predicted"/>
<name>A0ABV8A5E1_9DEIO</name>
<keyword evidence="3" id="KW-1185">Reference proteome</keyword>
<dbReference type="Gene3D" id="3.40.50.150">
    <property type="entry name" value="Vaccinia Virus protein VP39"/>
    <property type="match status" value="1"/>
</dbReference>
<accession>A0ABV8A5E1</accession>
<dbReference type="InterPro" id="IPR013216">
    <property type="entry name" value="Methyltransf_11"/>
</dbReference>
<dbReference type="Pfam" id="PF08241">
    <property type="entry name" value="Methyltransf_11"/>
    <property type="match status" value="1"/>
</dbReference>
<dbReference type="EMBL" id="JBHRZF010000026">
    <property type="protein sequence ID" value="MFC3859736.1"/>
    <property type="molecule type" value="Genomic_DNA"/>
</dbReference>
<comment type="caution">
    <text evidence="2">The sequence shown here is derived from an EMBL/GenBank/DDBJ whole genome shotgun (WGS) entry which is preliminary data.</text>
</comment>
<dbReference type="Proteomes" id="UP001595748">
    <property type="component" value="Unassembled WGS sequence"/>
</dbReference>
<protein>
    <submittedName>
        <fullName evidence="2">Methyltransferase domain-containing protein</fullName>
    </submittedName>
</protein>
<reference evidence="3" key="1">
    <citation type="journal article" date="2019" name="Int. J. Syst. Evol. Microbiol.">
        <title>The Global Catalogue of Microorganisms (GCM) 10K type strain sequencing project: providing services to taxonomists for standard genome sequencing and annotation.</title>
        <authorList>
            <consortium name="The Broad Institute Genomics Platform"/>
            <consortium name="The Broad Institute Genome Sequencing Center for Infectious Disease"/>
            <person name="Wu L."/>
            <person name="Ma J."/>
        </authorList>
    </citation>
    <scope>NUCLEOTIDE SEQUENCE [LARGE SCALE GENOMIC DNA]</scope>
    <source>
        <strain evidence="3">CCTCC AB 2013263</strain>
    </source>
</reference>
<keyword evidence="2" id="KW-0808">Transferase</keyword>
<dbReference type="GO" id="GO:0032259">
    <property type="term" value="P:methylation"/>
    <property type="evidence" value="ECO:0007669"/>
    <property type="project" value="UniProtKB-KW"/>
</dbReference>
<sequence length="112" mass="12344">MVRMLTHCTNPARALEEAQRVLRPGGTIVIAVQGKEHLSALMQGTPARGAKDDVQDILQNSGLTLERQDIRRIISLTLRDAQALLRGYGRSTRLAEADFPLTDTLHLALFKA</sequence>
<dbReference type="RefSeq" id="WP_380075923.1">
    <property type="nucleotide sequence ID" value="NZ_JBHRZF010000026.1"/>
</dbReference>
<evidence type="ECO:0000259" key="1">
    <source>
        <dbReference type="Pfam" id="PF08241"/>
    </source>
</evidence>
<organism evidence="2 3">
    <name type="scientific">Deinococcus antarcticus</name>
    <dbReference type="NCBI Taxonomy" id="1298767"/>
    <lineage>
        <taxon>Bacteria</taxon>
        <taxon>Thermotogati</taxon>
        <taxon>Deinococcota</taxon>
        <taxon>Deinococci</taxon>
        <taxon>Deinococcales</taxon>
        <taxon>Deinococcaceae</taxon>
        <taxon>Deinococcus</taxon>
    </lineage>
</organism>
<evidence type="ECO:0000313" key="2">
    <source>
        <dbReference type="EMBL" id="MFC3859736.1"/>
    </source>
</evidence>
<dbReference type="GO" id="GO:0008168">
    <property type="term" value="F:methyltransferase activity"/>
    <property type="evidence" value="ECO:0007669"/>
    <property type="project" value="UniProtKB-KW"/>
</dbReference>
<evidence type="ECO:0000313" key="3">
    <source>
        <dbReference type="Proteomes" id="UP001595748"/>
    </source>
</evidence>
<gene>
    <name evidence="2" type="ORF">ACFOPQ_03025</name>
</gene>
<keyword evidence="2" id="KW-0489">Methyltransferase</keyword>
<dbReference type="InterPro" id="IPR029063">
    <property type="entry name" value="SAM-dependent_MTases_sf"/>
</dbReference>
<dbReference type="SUPFAM" id="SSF53335">
    <property type="entry name" value="S-adenosyl-L-methionine-dependent methyltransferases"/>
    <property type="match status" value="1"/>
</dbReference>
<feature type="domain" description="Methyltransferase type 11" evidence="1">
    <location>
        <begin position="3"/>
        <end position="30"/>
    </location>
</feature>